<name>A0A0G3BTH2_9BURK</name>
<organism evidence="2 3">
    <name type="scientific">Caldimonas brevitalea</name>
    <dbReference type="NCBI Taxonomy" id="413882"/>
    <lineage>
        <taxon>Bacteria</taxon>
        <taxon>Pseudomonadati</taxon>
        <taxon>Pseudomonadota</taxon>
        <taxon>Betaproteobacteria</taxon>
        <taxon>Burkholderiales</taxon>
        <taxon>Sphaerotilaceae</taxon>
        <taxon>Caldimonas</taxon>
    </lineage>
</organism>
<feature type="signal peptide" evidence="1">
    <location>
        <begin position="1"/>
        <end position="22"/>
    </location>
</feature>
<evidence type="ECO:0000313" key="2">
    <source>
        <dbReference type="EMBL" id="AKJ29790.1"/>
    </source>
</evidence>
<gene>
    <name evidence="2" type="ORF">AAW51_3099</name>
</gene>
<dbReference type="Gene3D" id="3.40.190.10">
    <property type="entry name" value="Periplasmic binding protein-like II"/>
    <property type="match status" value="1"/>
</dbReference>
<keyword evidence="3" id="KW-1185">Reference proteome</keyword>
<dbReference type="OrthoDB" id="5368589at2"/>
<accession>A0A0G3BTH2</accession>
<protein>
    <submittedName>
        <fullName evidence="2">ABC-type phosphate transport system, periplasmic component</fullName>
    </submittedName>
</protein>
<proteinExistence type="predicted"/>
<dbReference type="SUPFAM" id="SSF53850">
    <property type="entry name" value="Periplasmic binding protein-like II"/>
    <property type="match status" value="1"/>
</dbReference>
<dbReference type="EMBL" id="CP011371">
    <property type="protein sequence ID" value="AKJ29790.1"/>
    <property type="molecule type" value="Genomic_DNA"/>
</dbReference>
<evidence type="ECO:0000256" key="1">
    <source>
        <dbReference type="SAM" id="SignalP"/>
    </source>
</evidence>
<dbReference type="AlphaFoldDB" id="A0A0G3BTH2"/>
<dbReference type="Proteomes" id="UP000035352">
    <property type="component" value="Chromosome"/>
</dbReference>
<feature type="chain" id="PRO_5002551770" evidence="1">
    <location>
        <begin position="23"/>
        <end position="144"/>
    </location>
</feature>
<dbReference type="RefSeq" id="WP_047195321.1">
    <property type="nucleotide sequence ID" value="NZ_CP011371.1"/>
</dbReference>
<dbReference type="KEGG" id="pbh:AAW51_3099"/>
<evidence type="ECO:0000313" key="3">
    <source>
        <dbReference type="Proteomes" id="UP000035352"/>
    </source>
</evidence>
<sequence length="144" mass="15908">MRPRTRIFVACQLLLAAAAARADLYVVVHADNPVRQISAKETVDLFMGRKRSFPDGDHALPFDLPRDSAARAGFYRALTGMDLAQINSYWARLMFSGQTMPPQPMPSEAAMLEVVKRNPGAIGYLSQEPADKGVRVVLVLPEPR</sequence>
<keyword evidence="1" id="KW-0732">Signal</keyword>
<reference evidence="2 3" key="1">
    <citation type="submission" date="2015-05" db="EMBL/GenBank/DDBJ databases">
        <authorList>
            <person name="Tang B."/>
            <person name="Yu Y."/>
        </authorList>
    </citation>
    <scope>NUCLEOTIDE SEQUENCE [LARGE SCALE GENOMIC DNA]</scope>
    <source>
        <strain evidence="2 3">DSM 7029</strain>
    </source>
</reference>
<dbReference type="STRING" id="413882.AAW51_3099"/>